<dbReference type="PANTHER" id="PTHR11439">
    <property type="entry name" value="GAG-POL-RELATED RETROTRANSPOSON"/>
    <property type="match status" value="1"/>
</dbReference>
<dbReference type="InterPro" id="IPR043502">
    <property type="entry name" value="DNA/RNA_pol_sf"/>
</dbReference>
<protein>
    <submittedName>
        <fullName evidence="2">Retrovirus-related Pol polyprotein from transposon RE2</fullName>
    </submittedName>
</protein>
<accession>A0AAW2WJ24</accession>
<comment type="caution">
    <text evidence="2">The sequence shown here is derived from an EMBL/GenBank/DDBJ whole genome shotgun (WGS) entry which is preliminary data.</text>
</comment>
<feature type="domain" description="Reverse transcriptase Ty1/copia-type" evidence="1">
    <location>
        <begin position="145"/>
        <end position="275"/>
    </location>
</feature>
<organism evidence="2">
    <name type="scientific">Sesamum radiatum</name>
    <name type="common">Black benniseed</name>
    <dbReference type="NCBI Taxonomy" id="300843"/>
    <lineage>
        <taxon>Eukaryota</taxon>
        <taxon>Viridiplantae</taxon>
        <taxon>Streptophyta</taxon>
        <taxon>Embryophyta</taxon>
        <taxon>Tracheophyta</taxon>
        <taxon>Spermatophyta</taxon>
        <taxon>Magnoliopsida</taxon>
        <taxon>eudicotyledons</taxon>
        <taxon>Gunneridae</taxon>
        <taxon>Pentapetalae</taxon>
        <taxon>asterids</taxon>
        <taxon>lamiids</taxon>
        <taxon>Lamiales</taxon>
        <taxon>Pedaliaceae</taxon>
        <taxon>Sesamum</taxon>
    </lineage>
</organism>
<dbReference type="AlphaFoldDB" id="A0AAW2WJ24"/>
<evidence type="ECO:0000259" key="1">
    <source>
        <dbReference type="Pfam" id="PF07727"/>
    </source>
</evidence>
<dbReference type="EMBL" id="JACGWJ010000001">
    <property type="protein sequence ID" value="KAL0441231.1"/>
    <property type="molecule type" value="Genomic_DNA"/>
</dbReference>
<gene>
    <name evidence="2" type="ORF">Sradi_0062000</name>
</gene>
<reference evidence="2" key="2">
    <citation type="journal article" date="2024" name="Plant">
        <title>Genomic evolution and insights into agronomic trait innovations of Sesamum species.</title>
        <authorList>
            <person name="Miao H."/>
            <person name="Wang L."/>
            <person name="Qu L."/>
            <person name="Liu H."/>
            <person name="Sun Y."/>
            <person name="Le M."/>
            <person name="Wang Q."/>
            <person name="Wei S."/>
            <person name="Zheng Y."/>
            <person name="Lin W."/>
            <person name="Duan Y."/>
            <person name="Cao H."/>
            <person name="Xiong S."/>
            <person name="Wang X."/>
            <person name="Wei L."/>
            <person name="Li C."/>
            <person name="Ma Q."/>
            <person name="Ju M."/>
            <person name="Zhao R."/>
            <person name="Li G."/>
            <person name="Mu C."/>
            <person name="Tian Q."/>
            <person name="Mei H."/>
            <person name="Zhang T."/>
            <person name="Gao T."/>
            <person name="Zhang H."/>
        </authorList>
    </citation>
    <scope>NUCLEOTIDE SEQUENCE</scope>
    <source>
        <strain evidence="2">G02</strain>
    </source>
</reference>
<feature type="domain" description="Reverse transcriptase Ty1/copia-type" evidence="1">
    <location>
        <begin position="280"/>
        <end position="342"/>
    </location>
</feature>
<proteinExistence type="predicted"/>
<evidence type="ECO:0000313" key="2">
    <source>
        <dbReference type="EMBL" id="KAL0441231.1"/>
    </source>
</evidence>
<reference evidence="2" key="1">
    <citation type="submission" date="2020-06" db="EMBL/GenBank/DDBJ databases">
        <authorList>
            <person name="Li T."/>
            <person name="Hu X."/>
            <person name="Zhang T."/>
            <person name="Song X."/>
            <person name="Zhang H."/>
            <person name="Dai N."/>
            <person name="Sheng W."/>
            <person name="Hou X."/>
            <person name="Wei L."/>
        </authorList>
    </citation>
    <scope>NUCLEOTIDE SEQUENCE</scope>
    <source>
        <strain evidence="2">G02</strain>
        <tissue evidence="2">Leaf</tissue>
    </source>
</reference>
<dbReference type="PANTHER" id="PTHR11439:SF470">
    <property type="entry name" value="CYSTEINE-RICH RLK (RECEPTOR-LIKE PROTEIN KINASE) 8"/>
    <property type="match status" value="1"/>
</dbReference>
<dbReference type="InterPro" id="IPR013103">
    <property type="entry name" value="RVT_2"/>
</dbReference>
<dbReference type="SUPFAM" id="SSF56672">
    <property type="entry name" value="DNA/RNA polymerases"/>
    <property type="match status" value="1"/>
</dbReference>
<dbReference type="Pfam" id="PF07727">
    <property type="entry name" value="RVT_2"/>
    <property type="match status" value="2"/>
</dbReference>
<sequence>MTLVSRDVIFHKNIFPYEGQQTDPISCSLPLPTHDPNEIIDDDSNISTSIYEKQNLEKQPIATDIIPTEPRRSTRTTSKPTWLDDFICSYSSTHSPPIISAIALAYAAFAASVSKLQEPRSYNQAAGQAEWVSAMHVEIQALENNKTWDIMPLPKDKRAIGCRWIYKLKLRPDGTIDRHKARLVAKGYNQIEGVDYFESFSPVAKVVTVRALLAVAASACWFIHQLDVNNAFLHGYLDEEIYMETLEGYQVPPGHVCRLQKSLYGLKQASRQWNCPSEEQITEVKCYLDELFTIKDLGPVKYFVGLEIARASEGLALTQGKYIGDILNDMGLQDAKTTTTPLPAGIKFTTQSDNVLPHPAVYRRLVGRLLYLNFTRPDIAHATQQLSQFLQTPCQQHWDAAVHLVKYLEGTKQK</sequence>
<name>A0AAW2WJ24_SESRA</name>